<keyword evidence="2" id="KW-0808">Transferase</keyword>
<evidence type="ECO:0000313" key="13">
    <source>
        <dbReference type="Proteomes" id="UP001470230"/>
    </source>
</evidence>
<reference evidence="12 13" key="1">
    <citation type="submission" date="2024-04" db="EMBL/GenBank/DDBJ databases">
        <title>Tritrichomonas musculus Genome.</title>
        <authorList>
            <person name="Alves-Ferreira E."/>
            <person name="Grigg M."/>
            <person name="Lorenzi H."/>
            <person name="Galac M."/>
        </authorList>
    </citation>
    <scope>NUCLEOTIDE SEQUENCE [LARGE SCALE GENOMIC DNA]</scope>
    <source>
        <strain evidence="12 13">EAF2021</strain>
    </source>
</reference>
<comment type="catalytic activity">
    <reaction evidence="9">
        <text>L-lysyl-[protein] + acetyl-CoA = N(6)-acetyl-L-lysyl-[protein] + CoA + H(+)</text>
        <dbReference type="Rhea" id="RHEA:45948"/>
        <dbReference type="Rhea" id="RHEA-COMP:9752"/>
        <dbReference type="Rhea" id="RHEA-COMP:10731"/>
        <dbReference type="ChEBI" id="CHEBI:15378"/>
        <dbReference type="ChEBI" id="CHEBI:29969"/>
        <dbReference type="ChEBI" id="CHEBI:57287"/>
        <dbReference type="ChEBI" id="CHEBI:57288"/>
        <dbReference type="ChEBI" id="CHEBI:61930"/>
        <dbReference type="EC" id="2.3.1.48"/>
    </reaction>
</comment>
<evidence type="ECO:0000256" key="5">
    <source>
        <dbReference type="ARBA" id="ARBA00023315"/>
    </source>
</evidence>
<evidence type="ECO:0000256" key="2">
    <source>
        <dbReference type="ARBA" id="ARBA00022679"/>
    </source>
</evidence>
<evidence type="ECO:0000256" key="8">
    <source>
        <dbReference type="ARBA" id="ARBA00026144"/>
    </source>
</evidence>
<dbReference type="InterPro" id="IPR016181">
    <property type="entry name" value="Acyl_CoA_acyltransferase"/>
</dbReference>
<dbReference type="InterPro" id="IPR000182">
    <property type="entry name" value="GNAT_dom"/>
</dbReference>
<evidence type="ECO:0000256" key="4">
    <source>
        <dbReference type="ARBA" id="ARBA00022853"/>
    </source>
</evidence>
<evidence type="ECO:0000313" key="12">
    <source>
        <dbReference type="EMBL" id="KAK8884866.1"/>
    </source>
</evidence>
<dbReference type="InterPro" id="IPR045141">
    <property type="entry name" value="NAA60-like"/>
</dbReference>
<keyword evidence="13" id="KW-1185">Reference proteome</keyword>
<protein>
    <recommendedName>
        <fullName evidence="8">N-alpha-acetyltransferase 60</fullName>
        <ecNumber evidence="7">2.3.1.259</ecNumber>
        <ecNumber evidence="1">2.3.1.48</ecNumber>
    </recommendedName>
</protein>
<proteinExistence type="inferred from homology"/>
<evidence type="ECO:0000256" key="9">
    <source>
        <dbReference type="ARBA" id="ARBA00048017"/>
    </source>
</evidence>
<name>A0ABR2K1L6_9EUKA</name>
<dbReference type="Pfam" id="PF00583">
    <property type="entry name" value="Acetyltransf_1"/>
    <property type="match status" value="1"/>
</dbReference>
<evidence type="ECO:0000256" key="6">
    <source>
        <dbReference type="ARBA" id="ARBA00025774"/>
    </source>
</evidence>
<dbReference type="PANTHER" id="PTHR14744:SF15">
    <property type="entry name" value="N-ALPHA-ACETYLTRANSFERASE 60"/>
    <property type="match status" value="1"/>
</dbReference>
<comment type="catalytic activity">
    <reaction evidence="10">
        <text>N-terminal L-methionyl-[transmembrane protein] + acetyl-CoA = N-terminal N(alpha)-acetyl-L-methionyl-[transmembrane protein] + CoA + H(+)</text>
        <dbReference type="Rhea" id="RHEA:50604"/>
        <dbReference type="Rhea" id="RHEA-COMP:12745"/>
        <dbReference type="Rhea" id="RHEA-COMP:12746"/>
        <dbReference type="ChEBI" id="CHEBI:15378"/>
        <dbReference type="ChEBI" id="CHEBI:57287"/>
        <dbReference type="ChEBI" id="CHEBI:57288"/>
        <dbReference type="ChEBI" id="CHEBI:64731"/>
        <dbReference type="ChEBI" id="CHEBI:133414"/>
        <dbReference type="EC" id="2.3.1.259"/>
    </reaction>
</comment>
<dbReference type="EC" id="2.3.1.48" evidence="1"/>
<keyword evidence="3" id="KW-0159">Chromosome partition</keyword>
<sequence>MEKVFTIRLIREDDLEELLKLHHLLFPVKYTMKTMNDFLKPHYLALVITVKEDDKEIIIGESVCKRKWSSFFSTDRYGYLCTFGIHPDYRLKHFGTDILHVTTRILKNHFLCSSLSLHMQKINEAAYSFYINFGFKAIEVLPEHYSLPGEEAAAVFMTYQLTDNPTDLKNTFIIDPEVQFLFEQSPPLSWLSTLLMDP</sequence>
<dbReference type="EMBL" id="JAPFFF010000008">
    <property type="protein sequence ID" value="KAK8884866.1"/>
    <property type="molecule type" value="Genomic_DNA"/>
</dbReference>
<dbReference type="Gene3D" id="3.40.630.30">
    <property type="match status" value="1"/>
</dbReference>
<dbReference type="SUPFAM" id="SSF55729">
    <property type="entry name" value="Acyl-CoA N-acyltransferases (Nat)"/>
    <property type="match status" value="1"/>
</dbReference>
<evidence type="ECO:0000256" key="10">
    <source>
        <dbReference type="ARBA" id="ARBA00048848"/>
    </source>
</evidence>
<evidence type="ECO:0000256" key="7">
    <source>
        <dbReference type="ARBA" id="ARBA00026111"/>
    </source>
</evidence>
<feature type="domain" description="N-acetyltransferase" evidence="11">
    <location>
        <begin position="5"/>
        <end position="162"/>
    </location>
</feature>
<dbReference type="EC" id="2.3.1.259" evidence="7"/>
<dbReference type="PROSITE" id="PS51186">
    <property type="entry name" value="GNAT"/>
    <property type="match status" value="1"/>
</dbReference>
<comment type="caution">
    <text evidence="12">The sequence shown here is derived from an EMBL/GenBank/DDBJ whole genome shotgun (WGS) entry which is preliminary data.</text>
</comment>
<keyword evidence="4" id="KW-0156">Chromatin regulator</keyword>
<evidence type="ECO:0000259" key="11">
    <source>
        <dbReference type="PROSITE" id="PS51186"/>
    </source>
</evidence>
<keyword evidence="5" id="KW-0012">Acyltransferase</keyword>
<gene>
    <name evidence="12" type="ORF">M9Y10_043987</name>
</gene>
<dbReference type="PANTHER" id="PTHR14744">
    <property type="entry name" value="N-ALPHA-ACETYLTRANSFERASE 60"/>
    <property type="match status" value="1"/>
</dbReference>
<comment type="similarity">
    <text evidence="6">Belongs to the acetyltransferase family. NAA60 subfamily.</text>
</comment>
<evidence type="ECO:0000256" key="1">
    <source>
        <dbReference type="ARBA" id="ARBA00013184"/>
    </source>
</evidence>
<organism evidence="12 13">
    <name type="scientific">Tritrichomonas musculus</name>
    <dbReference type="NCBI Taxonomy" id="1915356"/>
    <lineage>
        <taxon>Eukaryota</taxon>
        <taxon>Metamonada</taxon>
        <taxon>Parabasalia</taxon>
        <taxon>Tritrichomonadida</taxon>
        <taxon>Tritrichomonadidae</taxon>
        <taxon>Tritrichomonas</taxon>
    </lineage>
</organism>
<accession>A0ABR2K1L6</accession>
<evidence type="ECO:0000256" key="3">
    <source>
        <dbReference type="ARBA" id="ARBA00022829"/>
    </source>
</evidence>
<dbReference type="Proteomes" id="UP001470230">
    <property type="component" value="Unassembled WGS sequence"/>
</dbReference>